<gene>
    <name evidence="1" type="ORF">LTRI10_LOCUS17825</name>
</gene>
<evidence type="ECO:0000313" key="1">
    <source>
        <dbReference type="EMBL" id="CAL1376071.1"/>
    </source>
</evidence>
<organism evidence="1 2">
    <name type="scientific">Linum trigynum</name>
    <dbReference type="NCBI Taxonomy" id="586398"/>
    <lineage>
        <taxon>Eukaryota</taxon>
        <taxon>Viridiplantae</taxon>
        <taxon>Streptophyta</taxon>
        <taxon>Embryophyta</taxon>
        <taxon>Tracheophyta</taxon>
        <taxon>Spermatophyta</taxon>
        <taxon>Magnoliopsida</taxon>
        <taxon>eudicotyledons</taxon>
        <taxon>Gunneridae</taxon>
        <taxon>Pentapetalae</taxon>
        <taxon>rosids</taxon>
        <taxon>fabids</taxon>
        <taxon>Malpighiales</taxon>
        <taxon>Linaceae</taxon>
        <taxon>Linum</taxon>
    </lineage>
</organism>
<accession>A0AAV2DR58</accession>
<protein>
    <recommendedName>
        <fullName evidence="3">Secreted protein</fullName>
    </recommendedName>
</protein>
<sequence>MVPLPRKRRRQGALAVLAVRQCDARASGESEYANGRLSLEEAVVNGRLFKRFPRTEILGLGSSIFKTDSDPKPRSTVE</sequence>
<reference evidence="1 2" key="1">
    <citation type="submission" date="2024-04" db="EMBL/GenBank/DDBJ databases">
        <authorList>
            <person name="Fracassetti M."/>
        </authorList>
    </citation>
    <scope>NUCLEOTIDE SEQUENCE [LARGE SCALE GENOMIC DNA]</scope>
</reference>
<evidence type="ECO:0000313" key="2">
    <source>
        <dbReference type="Proteomes" id="UP001497516"/>
    </source>
</evidence>
<dbReference type="AlphaFoldDB" id="A0AAV2DR58"/>
<name>A0AAV2DR58_9ROSI</name>
<dbReference type="EMBL" id="OZ034816">
    <property type="protein sequence ID" value="CAL1376071.1"/>
    <property type="molecule type" value="Genomic_DNA"/>
</dbReference>
<evidence type="ECO:0008006" key="3">
    <source>
        <dbReference type="Google" id="ProtNLM"/>
    </source>
</evidence>
<keyword evidence="2" id="KW-1185">Reference proteome</keyword>
<proteinExistence type="predicted"/>
<dbReference type="Proteomes" id="UP001497516">
    <property type="component" value="Chromosome 3"/>
</dbReference>